<sequence>MAAPCEDDDVVDNNIIDYFNREFGDDLKSLRKVEEIYNELSALKEDLEQKLSLASTEVPNEIKKAINNAESVQERVQSFCTEEECLKEEIAKHTEAMKPLIEELSQITNQVDELSRYTRYFGLIAKIDELSSSIQTALITETMWEAVEAFQDMTNLYTDLEISSCQNLLKFHKNTILFWYKILKTKIANDFEDVLKAIKWPFVTVTLSKTPTINQAEKRNEMASLFKKLLRLNLPSSLQRTRVLGNPTLGRLHIAPQVLPLQLMLKPLKKRFKYHFYGNRQTNSLEKPEWYFTQVLTWIRDHCDFLEKSIQPLLEEETNGRVVLDARVELMRGLVELVLEKMTADLPEIMYDEHLFTHLIDEALLFDRELRQNYSYPPNQPGALHILSQEEVFDKWLVVEKKYAMEKVDAMMSSTTAWRSQYRDIADVDELKVPECGESFMTLMLTITDRYKHLPQPQHKLRFLALQQELLEDFRTRLVQVMKQEAQNVLGQHYCSILNTAYYIVEILREWSELVFFLQLQFFKSEYDREDEMNQRLDDPPTMASSVQSLTDYSVAMDGSVIDINQVLDAMMESRLLLSLEETVFDCMIDLFDRLKNDMLKTIINYVFTDVKARSQPYRKDRWITLPSQQDIQGGVQGLSPTACEMFLVLKSHLQHVQGLVSKPLFTHFWQRLADKLNRFILDEVVLSNYFSDGGAAQLQFDLTRNLFPLFGDYTQKPDAYFRHIKEACILLNLKVGSAILLKQVLEVAIDHGTANGDPNATVTDPKAALYEIGVFKLTPDKSLQIISLRTNLSLG</sequence>
<evidence type="ECO:0000313" key="3">
    <source>
        <dbReference type="EMBL" id="CAE1290624.1"/>
    </source>
</evidence>
<accession>A0A812D9I3</accession>
<dbReference type="PROSITE" id="PS51386">
    <property type="entry name" value="RINT1_TIP20"/>
    <property type="match status" value="1"/>
</dbReference>
<dbReference type="GO" id="GO:0006888">
    <property type="term" value="P:endoplasmic reticulum to Golgi vesicle-mediated transport"/>
    <property type="evidence" value="ECO:0007669"/>
    <property type="project" value="InterPro"/>
</dbReference>
<dbReference type="AlphaFoldDB" id="A0A812D9I3"/>
<dbReference type="PANTHER" id="PTHR13520">
    <property type="entry name" value="RAD50-INTERACTING PROTEIN 1 RINT-1"/>
    <property type="match status" value="1"/>
</dbReference>
<proteinExistence type="inferred from homology"/>
<comment type="caution">
    <text evidence="3">The sequence shown here is derived from an EMBL/GenBank/DDBJ whole genome shotgun (WGS) entry which is preliminary data.</text>
</comment>
<protein>
    <submittedName>
        <fullName evidence="3">RINT1</fullName>
    </submittedName>
</protein>
<dbReference type="InterPro" id="IPR042042">
    <property type="entry name" value="Tip20p_domB"/>
</dbReference>
<comment type="similarity">
    <text evidence="1">Belongs to the RINT1 family.</text>
</comment>
<organism evidence="3 4">
    <name type="scientific">Acanthosepion pharaonis</name>
    <name type="common">Pharaoh cuttlefish</name>
    <name type="synonym">Sepia pharaonis</name>
    <dbReference type="NCBI Taxonomy" id="158019"/>
    <lineage>
        <taxon>Eukaryota</taxon>
        <taxon>Metazoa</taxon>
        <taxon>Spiralia</taxon>
        <taxon>Lophotrochozoa</taxon>
        <taxon>Mollusca</taxon>
        <taxon>Cephalopoda</taxon>
        <taxon>Coleoidea</taxon>
        <taxon>Decapodiformes</taxon>
        <taxon>Sepiida</taxon>
        <taxon>Sepiina</taxon>
        <taxon>Sepiidae</taxon>
        <taxon>Acanthosepion</taxon>
    </lineage>
</organism>
<dbReference type="Gene3D" id="1.20.58.670">
    <property type="entry name" value="Dsl1p vesicle tethering complex, Tip20p subunit, domain D"/>
    <property type="match status" value="1"/>
</dbReference>
<dbReference type="InterPro" id="IPR007528">
    <property type="entry name" value="RINT1_Tip20"/>
</dbReference>
<dbReference type="EMBL" id="CAHIKZ030002674">
    <property type="protein sequence ID" value="CAE1290624.1"/>
    <property type="molecule type" value="Genomic_DNA"/>
</dbReference>
<dbReference type="GO" id="GO:0060628">
    <property type="term" value="P:regulation of ER to Golgi vesicle-mediated transport"/>
    <property type="evidence" value="ECO:0007669"/>
    <property type="project" value="TreeGrafter"/>
</dbReference>
<dbReference type="GO" id="GO:0006890">
    <property type="term" value="P:retrograde vesicle-mediated transport, Golgi to endoplasmic reticulum"/>
    <property type="evidence" value="ECO:0007669"/>
    <property type="project" value="InterPro"/>
</dbReference>
<evidence type="ECO:0000256" key="1">
    <source>
        <dbReference type="ARBA" id="ARBA00061158"/>
    </source>
</evidence>
<dbReference type="PANTHER" id="PTHR13520:SF0">
    <property type="entry name" value="RAD50-INTERACTING PROTEIN 1"/>
    <property type="match status" value="1"/>
</dbReference>
<dbReference type="Proteomes" id="UP000597762">
    <property type="component" value="Unassembled WGS sequence"/>
</dbReference>
<dbReference type="Pfam" id="PF04437">
    <property type="entry name" value="RINT1_TIP1"/>
    <property type="match status" value="1"/>
</dbReference>
<dbReference type="FunFam" id="1.20.58.670:FF:000003">
    <property type="entry name" value="RAD50-interacting protein 1"/>
    <property type="match status" value="1"/>
</dbReference>
<dbReference type="InterPro" id="IPR042044">
    <property type="entry name" value="EXOC6PINT-1/Sec15/Tip20_C_dom2"/>
</dbReference>
<name>A0A812D9I3_ACAPH</name>
<dbReference type="Gene3D" id="1.20.58.1420">
    <property type="entry name" value="Dsl1p vesicle tethering complex, Tip20p subunit, domain B"/>
    <property type="match status" value="1"/>
</dbReference>
<dbReference type="OrthoDB" id="2189254at2759"/>
<reference evidence="3" key="1">
    <citation type="submission" date="2021-01" db="EMBL/GenBank/DDBJ databases">
        <authorList>
            <person name="Li R."/>
            <person name="Bekaert M."/>
        </authorList>
    </citation>
    <scope>NUCLEOTIDE SEQUENCE</scope>
    <source>
        <strain evidence="3">Farmed</strain>
    </source>
</reference>
<keyword evidence="2" id="KW-0175">Coiled coil</keyword>
<dbReference type="GO" id="GO:0070939">
    <property type="term" value="C:Dsl1/NZR complex"/>
    <property type="evidence" value="ECO:0007669"/>
    <property type="project" value="InterPro"/>
</dbReference>
<gene>
    <name evidence="3" type="ORF">SPHA_48300</name>
</gene>
<evidence type="ECO:0000313" key="4">
    <source>
        <dbReference type="Proteomes" id="UP000597762"/>
    </source>
</evidence>
<feature type="coiled-coil region" evidence="2">
    <location>
        <begin position="30"/>
        <end position="57"/>
    </location>
</feature>
<evidence type="ECO:0000256" key="2">
    <source>
        <dbReference type="SAM" id="Coils"/>
    </source>
</evidence>
<keyword evidence="4" id="KW-1185">Reference proteome</keyword>